<feature type="transmembrane region" description="Helical" evidence="7">
    <location>
        <begin position="372"/>
        <end position="394"/>
    </location>
</feature>
<dbReference type="SUPFAM" id="SSF81606">
    <property type="entry name" value="PP2C-like"/>
    <property type="match status" value="1"/>
</dbReference>
<dbReference type="CDD" id="cd06225">
    <property type="entry name" value="HAMP"/>
    <property type="match status" value="1"/>
</dbReference>
<evidence type="ECO:0000313" key="9">
    <source>
        <dbReference type="EMBL" id="ADL33537.1"/>
    </source>
</evidence>
<keyword evidence="4" id="KW-0378">Hydrolase</keyword>
<dbReference type="RefSeq" id="WP_013280193.1">
    <property type="nucleotide sequence ID" value="NC_014387.1"/>
</dbReference>
<dbReference type="SUPFAM" id="SSF158472">
    <property type="entry name" value="HAMP domain-like"/>
    <property type="match status" value="1"/>
</dbReference>
<dbReference type="PANTHER" id="PTHR43156:SF2">
    <property type="entry name" value="STAGE II SPORULATION PROTEIN E"/>
    <property type="match status" value="1"/>
</dbReference>
<evidence type="ECO:0000256" key="2">
    <source>
        <dbReference type="ARBA" id="ARBA00022475"/>
    </source>
</evidence>
<dbReference type="Pfam" id="PF07228">
    <property type="entry name" value="SpoIIE"/>
    <property type="match status" value="1"/>
</dbReference>
<dbReference type="PROSITE" id="PS50885">
    <property type="entry name" value="HAMP"/>
    <property type="match status" value="1"/>
</dbReference>
<keyword evidence="5 7" id="KW-1133">Transmembrane helix</keyword>
<keyword evidence="10" id="KW-1185">Reference proteome</keyword>
<keyword evidence="2" id="KW-1003">Cell membrane</keyword>
<evidence type="ECO:0000256" key="7">
    <source>
        <dbReference type="SAM" id="Phobius"/>
    </source>
</evidence>
<evidence type="ECO:0000256" key="4">
    <source>
        <dbReference type="ARBA" id="ARBA00022801"/>
    </source>
</evidence>
<dbReference type="Gene3D" id="3.30.450.20">
    <property type="entry name" value="PAS domain"/>
    <property type="match status" value="1"/>
</dbReference>
<evidence type="ECO:0000256" key="3">
    <source>
        <dbReference type="ARBA" id="ARBA00022692"/>
    </source>
</evidence>
<organism evidence="9 10">
    <name type="scientific">Butyrivibrio proteoclasticus (strain ATCC 51982 / DSM 14932 / B316)</name>
    <name type="common">Clostridium proteoclasticum</name>
    <dbReference type="NCBI Taxonomy" id="515622"/>
    <lineage>
        <taxon>Bacteria</taxon>
        <taxon>Bacillati</taxon>
        <taxon>Bacillota</taxon>
        <taxon>Clostridia</taxon>
        <taxon>Lachnospirales</taxon>
        <taxon>Lachnospiraceae</taxon>
        <taxon>Butyrivibrio</taxon>
    </lineage>
</organism>
<dbReference type="EMBL" id="CP001810">
    <property type="protein sequence ID" value="ADL33537.1"/>
    <property type="molecule type" value="Genomic_DNA"/>
</dbReference>
<comment type="subcellular location">
    <subcellularLocation>
        <location evidence="1">Cell membrane</location>
        <topology evidence="1">Multi-pass membrane protein</topology>
    </subcellularLocation>
</comment>
<dbReference type="eggNOG" id="COG2972">
    <property type="taxonomic scope" value="Bacteria"/>
</dbReference>
<evidence type="ECO:0000313" key="10">
    <source>
        <dbReference type="Proteomes" id="UP000001299"/>
    </source>
</evidence>
<dbReference type="Gene3D" id="3.60.40.10">
    <property type="entry name" value="PPM-type phosphatase domain"/>
    <property type="match status" value="1"/>
</dbReference>
<gene>
    <name evidence="9" type="ordered locus">bpr_I0794</name>
</gene>
<dbReference type="KEGG" id="bpb:bpr_I0794"/>
<dbReference type="eggNOG" id="COG2208">
    <property type="taxonomic scope" value="Bacteria"/>
</dbReference>
<dbReference type="HOGENOM" id="CLU_020306_1_0_9"/>
<dbReference type="GO" id="GO:0005886">
    <property type="term" value="C:plasma membrane"/>
    <property type="evidence" value="ECO:0007669"/>
    <property type="project" value="UniProtKB-SubCell"/>
</dbReference>
<dbReference type="STRING" id="515622.bpr_I0794"/>
<keyword evidence="6 7" id="KW-0472">Membrane</keyword>
<dbReference type="SMART" id="SM00331">
    <property type="entry name" value="PP2C_SIG"/>
    <property type="match status" value="1"/>
</dbReference>
<evidence type="ECO:0000256" key="1">
    <source>
        <dbReference type="ARBA" id="ARBA00004651"/>
    </source>
</evidence>
<protein>
    <submittedName>
        <fullName evidence="9">HAMP/SpoIIE domain-containing protein</fullName>
    </submittedName>
</protein>
<dbReference type="CDD" id="cd12912">
    <property type="entry name" value="PDC2_MCP_like"/>
    <property type="match status" value="1"/>
</dbReference>
<dbReference type="InterPro" id="IPR003660">
    <property type="entry name" value="HAMP_dom"/>
</dbReference>
<evidence type="ECO:0000256" key="6">
    <source>
        <dbReference type="ARBA" id="ARBA00023136"/>
    </source>
</evidence>
<keyword evidence="3 7" id="KW-0812">Transmembrane</keyword>
<dbReference type="GO" id="GO:0007165">
    <property type="term" value="P:signal transduction"/>
    <property type="evidence" value="ECO:0007669"/>
    <property type="project" value="InterPro"/>
</dbReference>
<dbReference type="Proteomes" id="UP000001299">
    <property type="component" value="Chromosome 1"/>
</dbReference>
<feature type="domain" description="HAMP" evidence="8">
    <location>
        <begin position="396"/>
        <end position="448"/>
    </location>
</feature>
<dbReference type="Gene3D" id="6.10.340.10">
    <property type="match status" value="1"/>
</dbReference>
<dbReference type="SMART" id="SM00304">
    <property type="entry name" value="HAMP"/>
    <property type="match status" value="1"/>
</dbReference>
<accession>E0S162</accession>
<dbReference type="GO" id="GO:0016791">
    <property type="term" value="F:phosphatase activity"/>
    <property type="evidence" value="ECO:0007669"/>
    <property type="project" value="TreeGrafter"/>
</dbReference>
<dbReference type="InterPro" id="IPR001932">
    <property type="entry name" value="PPM-type_phosphatase-like_dom"/>
</dbReference>
<dbReference type="InterPro" id="IPR033479">
    <property type="entry name" value="dCache_1"/>
</dbReference>
<dbReference type="PANTHER" id="PTHR43156">
    <property type="entry name" value="STAGE II SPORULATION PROTEIN E-RELATED"/>
    <property type="match status" value="1"/>
</dbReference>
<reference evidence="9 10" key="1">
    <citation type="journal article" date="2010" name="PLoS ONE">
        <title>The glycobiome of the rumen bacterium Butyrivibrio proteoclasticus B316(T) highlights adaptation to a polysaccharide-rich environment.</title>
        <authorList>
            <person name="Kelly W.J."/>
            <person name="Leahy S.C."/>
            <person name="Altermann E."/>
            <person name="Yeoman C.J."/>
            <person name="Dunne J.C."/>
            <person name="Kong Z."/>
            <person name="Pacheco D.M."/>
            <person name="Li D."/>
            <person name="Noel S.J."/>
            <person name="Moon C.D."/>
            <person name="Cookson A.L."/>
            <person name="Attwood G.T."/>
        </authorList>
    </citation>
    <scope>NUCLEOTIDE SEQUENCE [LARGE SCALE GENOMIC DNA]</scope>
    <source>
        <strain evidence="10">ATCC 51982 / DSM 14932 / B316</strain>
    </source>
</reference>
<evidence type="ECO:0000259" key="8">
    <source>
        <dbReference type="PROSITE" id="PS50885"/>
    </source>
</evidence>
<name>E0S162_BUTPB</name>
<dbReference type="InterPro" id="IPR036457">
    <property type="entry name" value="PPM-type-like_dom_sf"/>
</dbReference>
<sequence length="703" mass="78012">MKKKIMKIMLVISSILLILFGFFTVQMMTNVRDITLRNSEKTGKQVEEYSDKAMRDQITGRLSATALGCAYILNEMFSDFAGSVALNAEAATDIYTNPEKYGNARVTRPEKFEIGQMKAQFVYAEGVNPNDVDIRKELAMIGNLQGNLTAMYGQYNQLGASYIGTETGILLLAGPVLQERWDSNGNYVHLDPRQRPWYRKARMTQKVSFTDIQNDYDTGRQAIMCGAPIYKGKTFVGVAGAGLYLEGIEKMMMNARIGDEGDSCIINGKGKVIFSSRKEGQLEPQSLLIEDKDKDVASFAAKAASGESGLELLDIDGVTCYLAYSPVEIVGWSLVSIIPEKTVLAPNENLMTSIRDSQDEEHTAILSIIRTALFNMLTLIVAMGIITVILSSFLSERFVRPITLLTSKVHDLEGDQLDFEWNEDTGDEVQELATTFKQMTDRMKTYIDDIQKATAEKERIGVELGLATRIQASMLPHEFPPFPDRKEFDIYALMDPAKEVGGDFYDFFLIDDDHLGLVMADVSGKGIPAALFMMISKVILQSCAMLGTSAAETLNKTNDALSSSNQTEMFVTVWFGILEISTGNLSCANAGHEYPAIKRADGCFEIYKDKHGFVIGGMDGVKYKEYNIKLEHGDKIFLYTDGVPEATNSEVKMFGTERMLQALNKDASAGPEKLLQNVKDAVADFVGDAEQFDDMTMLCFEYK</sequence>
<dbReference type="InterPro" id="IPR052016">
    <property type="entry name" value="Bact_Sigma-Reg"/>
</dbReference>
<dbReference type="AlphaFoldDB" id="E0S162"/>
<evidence type="ECO:0000256" key="5">
    <source>
        <dbReference type="ARBA" id="ARBA00022989"/>
    </source>
</evidence>
<dbReference type="InterPro" id="IPR029151">
    <property type="entry name" value="Sensor-like_sf"/>
</dbReference>
<dbReference type="SUPFAM" id="SSF103190">
    <property type="entry name" value="Sensory domain-like"/>
    <property type="match status" value="1"/>
</dbReference>
<proteinExistence type="predicted"/>
<dbReference type="Pfam" id="PF02743">
    <property type="entry name" value="dCache_1"/>
    <property type="match status" value="1"/>
</dbReference>